<organism evidence="3 4">
    <name type="scientific">Candidatus Giovannonibacteria bacterium RIFCSPHIGHO2_02_FULL_46_20</name>
    <dbReference type="NCBI Taxonomy" id="1798338"/>
    <lineage>
        <taxon>Bacteria</taxon>
        <taxon>Candidatus Giovannoniibacteriota</taxon>
    </lineage>
</organism>
<evidence type="ECO:0000256" key="2">
    <source>
        <dbReference type="ARBA" id="ARBA00022679"/>
    </source>
</evidence>
<dbReference type="InterPro" id="IPR000836">
    <property type="entry name" value="PRTase_dom"/>
</dbReference>
<dbReference type="Gene3D" id="3.40.50.2020">
    <property type="match status" value="2"/>
</dbReference>
<sequence>MTVKKQKYTWWQFDRDTRVIAHRIRKLGKKFDGVWGPPRGGLPLAVCLSHALHLPLRSKPTSKTLIVDDIADSGKTLKRFARSRIIATLFYHPQSIVVPNIWLRKKGTKWILFPWEKTA</sequence>
<evidence type="ECO:0000313" key="3">
    <source>
        <dbReference type="EMBL" id="OGF73912.1"/>
    </source>
</evidence>
<dbReference type="EMBL" id="MFHQ01000033">
    <property type="protein sequence ID" value="OGF73912.1"/>
    <property type="molecule type" value="Genomic_DNA"/>
</dbReference>
<accession>A0A1F5WDV9</accession>
<dbReference type="CDD" id="cd06223">
    <property type="entry name" value="PRTases_typeI"/>
    <property type="match status" value="1"/>
</dbReference>
<keyword evidence="2" id="KW-0808">Transferase</keyword>
<dbReference type="AlphaFoldDB" id="A0A1F5WDV9"/>
<reference evidence="3 4" key="1">
    <citation type="journal article" date="2016" name="Nat. Commun.">
        <title>Thousands of microbial genomes shed light on interconnected biogeochemical processes in an aquifer system.</title>
        <authorList>
            <person name="Anantharaman K."/>
            <person name="Brown C.T."/>
            <person name="Hug L.A."/>
            <person name="Sharon I."/>
            <person name="Castelle C.J."/>
            <person name="Probst A.J."/>
            <person name="Thomas B.C."/>
            <person name="Singh A."/>
            <person name="Wilkins M.J."/>
            <person name="Karaoz U."/>
            <person name="Brodie E.L."/>
            <person name="Williams K.H."/>
            <person name="Hubbard S.S."/>
            <person name="Banfield J.F."/>
        </authorList>
    </citation>
    <scope>NUCLEOTIDE SEQUENCE [LARGE SCALE GENOMIC DNA]</scope>
</reference>
<evidence type="ECO:0000313" key="4">
    <source>
        <dbReference type="Proteomes" id="UP000178406"/>
    </source>
</evidence>
<dbReference type="PANTHER" id="PTHR43363:SF1">
    <property type="entry name" value="HYPOXANTHINE-GUANINE PHOSPHORIBOSYLTRANSFERASE"/>
    <property type="match status" value="1"/>
</dbReference>
<evidence type="ECO:0000256" key="1">
    <source>
        <dbReference type="ARBA" id="ARBA00022676"/>
    </source>
</evidence>
<keyword evidence="1" id="KW-0328">Glycosyltransferase</keyword>
<evidence type="ECO:0008006" key="5">
    <source>
        <dbReference type="Google" id="ProtNLM"/>
    </source>
</evidence>
<dbReference type="Proteomes" id="UP000178406">
    <property type="component" value="Unassembled WGS sequence"/>
</dbReference>
<proteinExistence type="predicted"/>
<dbReference type="PANTHER" id="PTHR43363">
    <property type="entry name" value="HYPOXANTHINE PHOSPHORIBOSYLTRANSFERASE"/>
    <property type="match status" value="1"/>
</dbReference>
<name>A0A1F5WDV9_9BACT</name>
<gene>
    <name evidence="3" type="ORF">A3J56_02115</name>
</gene>
<dbReference type="STRING" id="1798338.A3J56_02115"/>
<comment type="caution">
    <text evidence="3">The sequence shown here is derived from an EMBL/GenBank/DDBJ whole genome shotgun (WGS) entry which is preliminary data.</text>
</comment>
<dbReference type="GO" id="GO:0016757">
    <property type="term" value="F:glycosyltransferase activity"/>
    <property type="evidence" value="ECO:0007669"/>
    <property type="project" value="UniProtKB-KW"/>
</dbReference>
<dbReference type="InterPro" id="IPR029057">
    <property type="entry name" value="PRTase-like"/>
</dbReference>
<dbReference type="SUPFAM" id="SSF53271">
    <property type="entry name" value="PRTase-like"/>
    <property type="match status" value="1"/>
</dbReference>
<protein>
    <recommendedName>
        <fullName evidence="5">Phosphoribosyltransferase domain-containing protein</fullName>
    </recommendedName>
</protein>